<accession>A0A6N6JGY0</accession>
<organism evidence="1 2">
    <name type="scientific">Litoreibacter roseus</name>
    <dbReference type="NCBI Taxonomy" id="2601869"/>
    <lineage>
        <taxon>Bacteria</taxon>
        <taxon>Pseudomonadati</taxon>
        <taxon>Pseudomonadota</taxon>
        <taxon>Alphaproteobacteria</taxon>
        <taxon>Rhodobacterales</taxon>
        <taxon>Roseobacteraceae</taxon>
        <taxon>Litoreibacter</taxon>
    </lineage>
</organism>
<keyword evidence="2" id="KW-1185">Reference proteome</keyword>
<gene>
    <name evidence="1" type="ORF">KIN_26550</name>
</gene>
<proteinExistence type="predicted"/>
<dbReference type="EMBL" id="BLJE01000002">
    <property type="protein sequence ID" value="GFE65581.1"/>
    <property type="molecule type" value="Genomic_DNA"/>
</dbReference>
<evidence type="ECO:0000313" key="2">
    <source>
        <dbReference type="Proteomes" id="UP000436822"/>
    </source>
</evidence>
<sequence length="39" mass="4626">MVQLERETLNSLFDTLLIWEKHLTQHDLIDLGCDDEHFG</sequence>
<dbReference type="AlphaFoldDB" id="A0A6N6JGY0"/>
<comment type="caution">
    <text evidence="1">The sequence shown here is derived from an EMBL/GenBank/DDBJ whole genome shotgun (WGS) entry which is preliminary data.</text>
</comment>
<name>A0A6N6JGY0_9RHOB</name>
<dbReference type="Proteomes" id="UP000436822">
    <property type="component" value="Unassembled WGS sequence"/>
</dbReference>
<evidence type="ECO:0000313" key="1">
    <source>
        <dbReference type="EMBL" id="GFE65581.1"/>
    </source>
</evidence>
<protein>
    <submittedName>
        <fullName evidence="1">Uncharacterized protein</fullName>
    </submittedName>
</protein>
<reference evidence="1 2" key="1">
    <citation type="submission" date="2019-12" db="EMBL/GenBank/DDBJ databases">
        <title>Litoreibacter badius sp. nov., a novel bacteriochlorophyll a-containing bacterium in the genus Litoreibacter.</title>
        <authorList>
            <person name="Kanamuro M."/>
            <person name="Takabe Y."/>
            <person name="Mori K."/>
            <person name="Takaichi S."/>
            <person name="Hanada S."/>
        </authorList>
    </citation>
    <scope>NUCLEOTIDE SEQUENCE [LARGE SCALE GENOMIC DNA]</scope>
    <source>
        <strain evidence="1 2">K6</strain>
    </source>
</reference>